<dbReference type="AlphaFoldDB" id="A0A8T2TMD3"/>
<evidence type="ECO:0000313" key="2">
    <source>
        <dbReference type="Proteomes" id="UP000825935"/>
    </source>
</evidence>
<dbReference type="Proteomes" id="UP000825935">
    <property type="component" value="Chromosome 12"/>
</dbReference>
<gene>
    <name evidence="1" type="ORF">KP509_12G061600</name>
</gene>
<dbReference type="PANTHER" id="PTHR36799">
    <property type="match status" value="1"/>
</dbReference>
<name>A0A8T2TMD3_CERRI</name>
<dbReference type="GO" id="GO:0010258">
    <property type="term" value="P:NADH dehydrogenase complex (plastoquinone) assembly"/>
    <property type="evidence" value="ECO:0007669"/>
    <property type="project" value="InterPro"/>
</dbReference>
<evidence type="ECO:0000313" key="1">
    <source>
        <dbReference type="EMBL" id="KAH7423570.1"/>
    </source>
</evidence>
<keyword evidence="2" id="KW-1185">Reference proteome</keyword>
<evidence type="ECO:0008006" key="3">
    <source>
        <dbReference type="Google" id="ProtNLM"/>
    </source>
</evidence>
<dbReference type="PANTHER" id="PTHR36799:SF2">
    <property type="entry name" value="PROTEIN CHLORORESPIRATORY REDUCTION 42, CHLOROPLASTIC"/>
    <property type="match status" value="1"/>
</dbReference>
<proteinExistence type="predicted"/>
<protein>
    <recommendedName>
        <fullName evidence="3">DUF3148 domain-containing protein</fullName>
    </recommendedName>
</protein>
<organism evidence="1 2">
    <name type="scientific">Ceratopteris richardii</name>
    <name type="common">Triangle waterfern</name>
    <dbReference type="NCBI Taxonomy" id="49495"/>
    <lineage>
        <taxon>Eukaryota</taxon>
        <taxon>Viridiplantae</taxon>
        <taxon>Streptophyta</taxon>
        <taxon>Embryophyta</taxon>
        <taxon>Tracheophyta</taxon>
        <taxon>Polypodiopsida</taxon>
        <taxon>Polypodiidae</taxon>
        <taxon>Polypodiales</taxon>
        <taxon>Pteridineae</taxon>
        <taxon>Pteridaceae</taxon>
        <taxon>Parkerioideae</taxon>
        <taxon>Ceratopteris</taxon>
    </lineage>
</organism>
<dbReference type="Pfam" id="PF11347">
    <property type="entry name" value="CRR42-like"/>
    <property type="match status" value="1"/>
</dbReference>
<sequence>MDTVILPLESFLSTRRYSILSGNPYISIPILYGFPNFGICRIKPTFSSNGLKSIGETKRHHQELTVPISSPKCIFITDLSRRGASFKMRDTPFEKALPKKIYRSSVCTFAMDYSPGDDASYERLKVGSPVMITEAPPFLKVVEPMPMMCPNRGVVMSGDVGRIIRRKPKDVWVVRVKAGAFLLDQRYFKLIEEQS</sequence>
<comment type="caution">
    <text evidence="1">The sequence shown here is derived from an EMBL/GenBank/DDBJ whole genome shotgun (WGS) entry which is preliminary data.</text>
</comment>
<dbReference type="EMBL" id="CM035417">
    <property type="protein sequence ID" value="KAH7423570.1"/>
    <property type="molecule type" value="Genomic_DNA"/>
</dbReference>
<dbReference type="InterPro" id="IPR021495">
    <property type="entry name" value="CRR42-like"/>
</dbReference>
<dbReference type="OrthoDB" id="2020429at2759"/>
<accession>A0A8T2TMD3</accession>
<reference evidence="1" key="1">
    <citation type="submission" date="2021-08" db="EMBL/GenBank/DDBJ databases">
        <title>WGS assembly of Ceratopteris richardii.</title>
        <authorList>
            <person name="Marchant D.B."/>
            <person name="Chen G."/>
            <person name="Jenkins J."/>
            <person name="Shu S."/>
            <person name="Leebens-Mack J."/>
            <person name="Grimwood J."/>
            <person name="Schmutz J."/>
            <person name="Soltis P."/>
            <person name="Soltis D."/>
            <person name="Chen Z.-H."/>
        </authorList>
    </citation>
    <scope>NUCLEOTIDE SEQUENCE</scope>
    <source>
        <strain evidence="1">Whitten #5841</strain>
        <tissue evidence="1">Leaf</tissue>
    </source>
</reference>